<feature type="transmembrane region" description="Helical" evidence="1">
    <location>
        <begin position="75"/>
        <end position="91"/>
    </location>
</feature>
<dbReference type="AlphaFoldDB" id="A0AA88F065"/>
<organism evidence="2 3">
    <name type="scientific">Rhizobium rhizogenes</name>
    <name type="common">Agrobacterium rhizogenes</name>
    <dbReference type="NCBI Taxonomy" id="359"/>
    <lineage>
        <taxon>Bacteria</taxon>
        <taxon>Pseudomonadati</taxon>
        <taxon>Pseudomonadota</taxon>
        <taxon>Alphaproteobacteria</taxon>
        <taxon>Hyphomicrobiales</taxon>
        <taxon>Rhizobiaceae</taxon>
        <taxon>Rhizobium/Agrobacterium group</taxon>
        <taxon>Rhizobium</taxon>
    </lineage>
</organism>
<feature type="transmembrane region" description="Helical" evidence="1">
    <location>
        <begin position="170"/>
        <end position="188"/>
    </location>
</feature>
<protein>
    <submittedName>
        <fullName evidence="2">Uncharacterized protein</fullName>
    </submittedName>
</protein>
<evidence type="ECO:0000313" key="3">
    <source>
        <dbReference type="Proteomes" id="UP000473658"/>
    </source>
</evidence>
<dbReference type="Proteomes" id="UP000473658">
    <property type="component" value="Unassembled WGS sequence"/>
</dbReference>
<evidence type="ECO:0000256" key="1">
    <source>
        <dbReference type="SAM" id="Phobius"/>
    </source>
</evidence>
<gene>
    <name evidence="2" type="ORF">DXM27_23945</name>
</gene>
<feature type="transmembrane region" description="Helical" evidence="1">
    <location>
        <begin position="52"/>
        <end position="69"/>
    </location>
</feature>
<name>A0AA88F065_RHIRH</name>
<keyword evidence="1" id="KW-0472">Membrane</keyword>
<feature type="transmembrane region" description="Helical" evidence="1">
    <location>
        <begin position="194"/>
        <end position="216"/>
    </location>
</feature>
<feature type="transmembrane region" description="Helical" evidence="1">
    <location>
        <begin position="328"/>
        <end position="349"/>
    </location>
</feature>
<feature type="transmembrane region" description="Helical" evidence="1">
    <location>
        <begin position="98"/>
        <end position="117"/>
    </location>
</feature>
<dbReference type="EMBL" id="QRFF01000010">
    <property type="protein sequence ID" value="KAA3498031.1"/>
    <property type="molecule type" value="Genomic_DNA"/>
</dbReference>
<sequence length="655" mass="71579">MKWCVILLFTAPLLVLTTNLGLSAQLVLLLLMATISFSGQVIGRIAGIDEPFLGFAVGFAVVSHILMLAEMLAPAGTWPLAIILCSICFVADKKLPPAQTSITTLVLALLVSVFTFIWCSDLPSRLSQFQREGNLNFWIDIIVHAATIAQFSAENMMGRGMALMADVSRPLYHTASYMPASLIGRVLFLPPLEVAVLIWIPVGVLTMATGVIALGLALKGGRFAMLALAAIAFVPNPEQFPLKNSLLGFSWLLETAPGTPYALGISCAAIATLVYWIRHPRPALLVITAFLTASCFLIRINVFIWLAPVIMLGFIAGLKKLTVLQRSAFIAAGLTGLCGFLIVISWSHFQADPAKFLFSYVEMVHLSQTPTAYDGFYPWLVGLFGRSFAAPAGIGLLLLGILGPWLPVFVISALILLGKKKLEAEDAIPLILLAVAVVMITLAPIPQNGDISEFRHRGGPILVVIISIWSLRFAGLAAEPLLLRLGAQASWRLPVFAATVSFAVMAMNISWARQPRMDWARELYGRQFAPVLLQLSSVLKARRGERVQFVVADQPRDARNIDDAAVLVAMSGMPAYISCPQSLLLRDDYVGREAARRMDFIDQFAKAPTFKALQTMMRAENVAYYIVTNSQQANFDPEYDSAFWKHGEYAIYSAE</sequence>
<keyword evidence="1" id="KW-0812">Transmembrane</keyword>
<feature type="transmembrane region" description="Helical" evidence="1">
    <location>
        <begin position="490"/>
        <end position="511"/>
    </location>
</feature>
<accession>A0AA88F065</accession>
<feature type="transmembrane region" description="Helical" evidence="1">
    <location>
        <begin position="458"/>
        <end position="478"/>
    </location>
</feature>
<evidence type="ECO:0000313" key="2">
    <source>
        <dbReference type="EMBL" id="KAA3498031.1"/>
    </source>
</evidence>
<proteinExistence type="predicted"/>
<comment type="caution">
    <text evidence="2">The sequence shown here is derived from an EMBL/GenBank/DDBJ whole genome shotgun (WGS) entry which is preliminary data.</text>
</comment>
<feature type="transmembrane region" description="Helical" evidence="1">
    <location>
        <begin position="427"/>
        <end position="446"/>
    </location>
</feature>
<feature type="transmembrane region" description="Helical" evidence="1">
    <location>
        <begin position="260"/>
        <end position="277"/>
    </location>
</feature>
<feature type="transmembrane region" description="Helical" evidence="1">
    <location>
        <begin position="137"/>
        <end position="158"/>
    </location>
</feature>
<feature type="transmembrane region" description="Helical" evidence="1">
    <location>
        <begin position="284"/>
        <end position="316"/>
    </location>
</feature>
<dbReference type="RefSeq" id="WP_149901497.1">
    <property type="nucleotide sequence ID" value="NZ_QRFF01000010.1"/>
</dbReference>
<reference evidence="2 3" key="1">
    <citation type="submission" date="2018-08" db="EMBL/GenBank/DDBJ databases">
        <title>Crown Gall in kiwifruit.</title>
        <authorList>
            <person name="Visnovsky S.B."/>
            <person name="Pitman A.R."/>
        </authorList>
    </citation>
    <scope>NUCLEOTIDE SEQUENCE [LARGE SCALE GENOMIC DNA]</scope>
    <source>
        <strain evidence="2 3">SBV_302_78_2</strain>
    </source>
</reference>
<feature type="transmembrane region" description="Helical" evidence="1">
    <location>
        <begin position="394"/>
        <end position="415"/>
    </location>
</feature>
<keyword evidence="1" id="KW-1133">Transmembrane helix</keyword>